<evidence type="ECO:0000313" key="5">
    <source>
        <dbReference type="EMBL" id="AOT71576.1"/>
    </source>
</evidence>
<dbReference type="Gene3D" id="3.40.1410.10">
    <property type="entry name" value="Chorismate lyase-like"/>
    <property type="match status" value="1"/>
</dbReference>
<dbReference type="AlphaFoldDB" id="A0A1D8GKY7"/>
<dbReference type="OrthoDB" id="46236at2"/>
<reference evidence="5 6" key="1">
    <citation type="submission" date="2016-09" db="EMBL/GenBank/DDBJ databases">
        <title>Genomic analysis reveals versatility of anaerobic energy metabolism of Geosporobacter ferrireducens IRF9 of phylum Firmicutes.</title>
        <authorList>
            <person name="Kim S.-J."/>
        </authorList>
    </citation>
    <scope>NUCLEOTIDE SEQUENCE [LARGE SCALE GENOMIC DNA]</scope>
    <source>
        <strain evidence="5 6">IRF9</strain>
    </source>
</reference>
<proteinExistence type="predicted"/>
<dbReference type="CDD" id="cd07377">
    <property type="entry name" value="WHTH_GntR"/>
    <property type="match status" value="1"/>
</dbReference>
<dbReference type="PANTHER" id="PTHR44846:SF1">
    <property type="entry name" value="MANNOSYL-D-GLYCERATE TRANSPORT_METABOLISM SYSTEM REPRESSOR MNGR-RELATED"/>
    <property type="match status" value="1"/>
</dbReference>
<protein>
    <submittedName>
        <fullName evidence="5">GntR family transcriptional regulator</fullName>
    </submittedName>
</protein>
<dbReference type="GO" id="GO:0045892">
    <property type="term" value="P:negative regulation of DNA-templated transcription"/>
    <property type="evidence" value="ECO:0007669"/>
    <property type="project" value="TreeGrafter"/>
</dbReference>
<sequence length="255" mass="28762">MKINITNQSDKIEKDSVIPVYYQLAKIFEKQIYEGKLRPGEALLPEYDIAEKYGISRMTVRRAIAELVSAGLVYTQKGKGTFVSKPKLDNVVFELGDFHKEIIGRGMKPSTKLLSVKIVKADKHLGNKLRVEVGTSCLFFRMILAANEEPLVYENKYVVFSKQKPILETELKDPSLSNLAAIHSEYLPTISKKILHASIVKADEAKILGIPLNTPVFVVEQTVYNAEKKPMGWGTSVYRGDRYKLTSYTGWSIED</sequence>
<accession>A0A1D8GKY7</accession>
<dbReference type="InterPro" id="IPR000524">
    <property type="entry name" value="Tscrpt_reg_HTH_GntR"/>
</dbReference>
<dbReference type="InterPro" id="IPR050679">
    <property type="entry name" value="Bact_HTH_transcr_reg"/>
</dbReference>
<dbReference type="SUPFAM" id="SSF64288">
    <property type="entry name" value="Chorismate lyase-like"/>
    <property type="match status" value="1"/>
</dbReference>
<dbReference type="GO" id="GO:0003677">
    <property type="term" value="F:DNA binding"/>
    <property type="evidence" value="ECO:0007669"/>
    <property type="project" value="UniProtKB-KW"/>
</dbReference>
<evidence type="ECO:0000313" key="6">
    <source>
        <dbReference type="Proteomes" id="UP000095743"/>
    </source>
</evidence>
<keyword evidence="3" id="KW-0804">Transcription</keyword>
<dbReference type="SUPFAM" id="SSF46785">
    <property type="entry name" value="Winged helix' DNA-binding domain"/>
    <property type="match status" value="1"/>
</dbReference>
<dbReference type="SMART" id="SM00866">
    <property type="entry name" value="UTRA"/>
    <property type="match status" value="1"/>
</dbReference>
<name>A0A1D8GKY7_9FIRM</name>
<dbReference type="PANTHER" id="PTHR44846">
    <property type="entry name" value="MANNOSYL-D-GLYCERATE TRANSPORT/METABOLISM SYSTEM REPRESSOR MNGR-RELATED"/>
    <property type="match status" value="1"/>
</dbReference>
<evidence type="ECO:0000256" key="3">
    <source>
        <dbReference type="ARBA" id="ARBA00023163"/>
    </source>
</evidence>
<dbReference type="RefSeq" id="WP_069979564.1">
    <property type="nucleotide sequence ID" value="NZ_CP017269.1"/>
</dbReference>
<dbReference type="KEGG" id="gfe:Gferi_19785"/>
<gene>
    <name evidence="5" type="ORF">Gferi_19785</name>
</gene>
<dbReference type="Gene3D" id="1.10.10.10">
    <property type="entry name" value="Winged helix-like DNA-binding domain superfamily/Winged helix DNA-binding domain"/>
    <property type="match status" value="1"/>
</dbReference>
<dbReference type="InterPro" id="IPR036388">
    <property type="entry name" value="WH-like_DNA-bd_sf"/>
</dbReference>
<dbReference type="PRINTS" id="PR00035">
    <property type="entry name" value="HTHGNTR"/>
</dbReference>
<dbReference type="InterPro" id="IPR036390">
    <property type="entry name" value="WH_DNA-bd_sf"/>
</dbReference>
<evidence type="ECO:0000256" key="1">
    <source>
        <dbReference type="ARBA" id="ARBA00023015"/>
    </source>
</evidence>
<feature type="domain" description="HTH gntR-type" evidence="4">
    <location>
        <begin position="18"/>
        <end position="86"/>
    </location>
</feature>
<keyword evidence="1" id="KW-0805">Transcription regulation</keyword>
<dbReference type="Proteomes" id="UP000095743">
    <property type="component" value="Chromosome"/>
</dbReference>
<organism evidence="5 6">
    <name type="scientific">Geosporobacter ferrireducens</name>
    <dbReference type="NCBI Taxonomy" id="1424294"/>
    <lineage>
        <taxon>Bacteria</taxon>
        <taxon>Bacillati</taxon>
        <taxon>Bacillota</taxon>
        <taxon>Clostridia</taxon>
        <taxon>Peptostreptococcales</taxon>
        <taxon>Thermotaleaceae</taxon>
        <taxon>Geosporobacter</taxon>
    </lineage>
</organism>
<dbReference type="GO" id="GO:0003700">
    <property type="term" value="F:DNA-binding transcription factor activity"/>
    <property type="evidence" value="ECO:0007669"/>
    <property type="project" value="InterPro"/>
</dbReference>
<evidence type="ECO:0000256" key="2">
    <source>
        <dbReference type="ARBA" id="ARBA00023125"/>
    </source>
</evidence>
<dbReference type="InterPro" id="IPR028978">
    <property type="entry name" value="Chorismate_lyase_/UTRA_dom_sf"/>
</dbReference>
<dbReference type="SMART" id="SM00345">
    <property type="entry name" value="HTH_GNTR"/>
    <property type="match status" value="1"/>
</dbReference>
<dbReference type="PROSITE" id="PS50949">
    <property type="entry name" value="HTH_GNTR"/>
    <property type="match status" value="1"/>
</dbReference>
<dbReference type="Pfam" id="PF00392">
    <property type="entry name" value="GntR"/>
    <property type="match status" value="1"/>
</dbReference>
<keyword evidence="6" id="KW-1185">Reference proteome</keyword>
<dbReference type="InterPro" id="IPR011663">
    <property type="entry name" value="UTRA"/>
</dbReference>
<dbReference type="EMBL" id="CP017269">
    <property type="protein sequence ID" value="AOT71576.1"/>
    <property type="molecule type" value="Genomic_DNA"/>
</dbReference>
<dbReference type="Pfam" id="PF07702">
    <property type="entry name" value="UTRA"/>
    <property type="match status" value="1"/>
</dbReference>
<dbReference type="STRING" id="1424294.Gferi_19785"/>
<evidence type="ECO:0000259" key="4">
    <source>
        <dbReference type="PROSITE" id="PS50949"/>
    </source>
</evidence>
<keyword evidence="2" id="KW-0238">DNA-binding</keyword>